<proteinExistence type="predicted"/>
<reference evidence="2 3" key="1">
    <citation type="submission" date="2018-11" db="EMBL/GenBank/DDBJ databases">
        <authorList>
            <consortium name="Pathogen Informatics"/>
        </authorList>
    </citation>
    <scope>NUCLEOTIDE SEQUENCE [LARGE SCALE GENOMIC DNA]</scope>
</reference>
<protein>
    <submittedName>
        <fullName evidence="2">Uncharacterized protein</fullName>
    </submittedName>
</protein>
<evidence type="ECO:0000313" key="2">
    <source>
        <dbReference type="EMBL" id="VDM80573.1"/>
    </source>
</evidence>
<organism evidence="2 3">
    <name type="scientific">Strongylus vulgaris</name>
    <name type="common">Blood worm</name>
    <dbReference type="NCBI Taxonomy" id="40348"/>
    <lineage>
        <taxon>Eukaryota</taxon>
        <taxon>Metazoa</taxon>
        <taxon>Ecdysozoa</taxon>
        <taxon>Nematoda</taxon>
        <taxon>Chromadorea</taxon>
        <taxon>Rhabditida</taxon>
        <taxon>Rhabditina</taxon>
        <taxon>Rhabditomorpha</taxon>
        <taxon>Strongyloidea</taxon>
        <taxon>Strongylidae</taxon>
        <taxon>Strongylus</taxon>
    </lineage>
</organism>
<feature type="non-terminal residue" evidence="2">
    <location>
        <position position="385"/>
    </location>
</feature>
<sequence>MDIPYRDEVVSNEETGDIPVPSTTYTSWSSGDEPGHSMSVEHIGESDESYYYDAQEELYQENPVYLSKEQILMQNQSEQTAGSHFNDMDEPSSSSSNPAGNIWQFQIGESDESYYYDAQEELYQENPVLLPREQVLMQNQSEQTVDGYFNEMDEPSSSSSNPPVFFHPIKYASCSNLPTRLTVREKKKRRQTLPEMSFLHKMVFCFEELQSEGQVENNSQSEGRAEDNVDQQIRSRMNMLHIFDPLRRELADQMSAKMNIKETSSKGGDIRKLRIDAKKECLRLWDAKVENLAELLCFLQLFHLVKGPMSIDECEFRIEKYVNPTCVPGTLSWDKYGPGMDVTRMFELKMFRLVKPSDRKLVQPVDCILDACFRMLPEGLPSELY</sequence>
<name>A0A3P7JI93_STRVU</name>
<evidence type="ECO:0000256" key="1">
    <source>
        <dbReference type="SAM" id="MobiDB-lite"/>
    </source>
</evidence>
<gene>
    <name evidence="2" type="ORF">SVUK_LOCUS15571</name>
</gene>
<dbReference type="AlphaFoldDB" id="A0A3P7JI93"/>
<dbReference type="Proteomes" id="UP000270094">
    <property type="component" value="Unassembled WGS sequence"/>
</dbReference>
<accession>A0A3P7JI93</accession>
<feature type="region of interest" description="Disordered" evidence="1">
    <location>
        <begin position="1"/>
        <end position="40"/>
    </location>
</feature>
<feature type="region of interest" description="Disordered" evidence="1">
    <location>
        <begin position="76"/>
        <end position="101"/>
    </location>
</feature>
<evidence type="ECO:0000313" key="3">
    <source>
        <dbReference type="Proteomes" id="UP000270094"/>
    </source>
</evidence>
<keyword evidence="3" id="KW-1185">Reference proteome</keyword>
<dbReference type="OrthoDB" id="5864078at2759"/>
<feature type="compositionally biased region" description="Polar residues" evidence="1">
    <location>
        <begin position="21"/>
        <end position="30"/>
    </location>
</feature>
<dbReference type="EMBL" id="UYYB01109086">
    <property type="protein sequence ID" value="VDM80573.1"/>
    <property type="molecule type" value="Genomic_DNA"/>
</dbReference>